<dbReference type="GO" id="GO:0030141">
    <property type="term" value="C:secretory granule"/>
    <property type="evidence" value="ECO:0007669"/>
    <property type="project" value="TreeGrafter"/>
</dbReference>
<feature type="compositionally biased region" description="Polar residues" evidence="7">
    <location>
        <begin position="247"/>
        <end position="258"/>
    </location>
</feature>
<evidence type="ECO:0000313" key="11">
    <source>
        <dbReference type="Proteomes" id="UP000521578"/>
    </source>
</evidence>
<dbReference type="PROSITE" id="PS51511">
    <property type="entry name" value="FIP_RBD"/>
    <property type="match status" value="1"/>
</dbReference>
<evidence type="ECO:0000256" key="2">
    <source>
        <dbReference type="ARBA" id="ARBA00022448"/>
    </source>
</evidence>
<keyword evidence="6" id="KW-0175">Coiled coil</keyword>
<dbReference type="InterPro" id="IPR000008">
    <property type="entry name" value="C2_dom"/>
</dbReference>
<evidence type="ECO:0000256" key="6">
    <source>
        <dbReference type="SAM" id="Coils"/>
    </source>
</evidence>
<dbReference type="Gene3D" id="2.60.40.150">
    <property type="entry name" value="C2 domain"/>
    <property type="match status" value="1"/>
</dbReference>
<dbReference type="InterPro" id="IPR019018">
    <property type="entry name" value="Rab-bd_FIP-RBD"/>
</dbReference>
<dbReference type="PANTHER" id="PTHR15746:SF14">
    <property type="entry name" value="RAB11 FAMILY-INTERACTING PROTEIN 5"/>
    <property type="match status" value="1"/>
</dbReference>
<evidence type="ECO:0000256" key="1">
    <source>
        <dbReference type="ARBA" id="ARBA00004172"/>
    </source>
</evidence>
<dbReference type="GO" id="GO:0045055">
    <property type="term" value="P:regulated exocytosis"/>
    <property type="evidence" value="ECO:0007669"/>
    <property type="project" value="TreeGrafter"/>
</dbReference>
<dbReference type="GO" id="GO:0045335">
    <property type="term" value="C:phagocytic vesicle"/>
    <property type="evidence" value="ECO:0007669"/>
    <property type="project" value="TreeGrafter"/>
</dbReference>
<dbReference type="PANTHER" id="PTHR15746">
    <property type="entry name" value="RAB11-RELATED"/>
    <property type="match status" value="1"/>
</dbReference>
<dbReference type="InterPro" id="IPR037245">
    <property type="entry name" value="FIP-RBD_C_sf"/>
</dbReference>
<feature type="compositionally biased region" description="Polar residues" evidence="7">
    <location>
        <begin position="575"/>
        <end position="585"/>
    </location>
</feature>
<feature type="coiled-coil region" evidence="6">
    <location>
        <begin position="1269"/>
        <end position="1296"/>
    </location>
</feature>
<feature type="domain" description="C2" evidence="8">
    <location>
        <begin position="1"/>
        <end position="116"/>
    </location>
</feature>
<feature type="compositionally biased region" description="Basic and acidic residues" evidence="7">
    <location>
        <begin position="406"/>
        <end position="416"/>
    </location>
</feature>
<protein>
    <submittedName>
        <fullName evidence="10">RFIP5 protein</fullName>
    </submittedName>
</protein>
<dbReference type="Proteomes" id="UP000521578">
    <property type="component" value="Unassembled WGS sequence"/>
</dbReference>
<dbReference type="GO" id="GO:0005739">
    <property type="term" value="C:mitochondrion"/>
    <property type="evidence" value="ECO:0007669"/>
    <property type="project" value="TreeGrafter"/>
</dbReference>
<gene>
    <name evidence="10" type="primary">Rab11fip5</name>
    <name evidence="10" type="ORF">MENNOV_R08826</name>
</gene>
<dbReference type="InterPro" id="IPR037789">
    <property type="entry name" value="FIP_classI"/>
</dbReference>
<keyword evidence="5" id="KW-0653">Protein transport</keyword>
<feature type="compositionally biased region" description="Pro residues" evidence="7">
    <location>
        <begin position="589"/>
        <end position="612"/>
    </location>
</feature>
<evidence type="ECO:0000256" key="5">
    <source>
        <dbReference type="ARBA" id="ARBA00022927"/>
    </source>
</evidence>
<evidence type="ECO:0000313" key="10">
    <source>
        <dbReference type="EMBL" id="NXE96731.1"/>
    </source>
</evidence>
<dbReference type="SUPFAM" id="SSF49562">
    <property type="entry name" value="C2 domain (Calcium/lipid-binding domain, CaLB)"/>
    <property type="match status" value="1"/>
</dbReference>
<feature type="compositionally biased region" description="Polar residues" evidence="7">
    <location>
        <begin position="552"/>
        <end position="565"/>
    </location>
</feature>
<keyword evidence="2" id="KW-0813">Transport</keyword>
<dbReference type="PROSITE" id="PS50004">
    <property type="entry name" value="C2"/>
    <property type="match status" value="1"/>
</dbReference>
<comment type="caution">
    <text evidence="10">The sequence shown here is derived from an EMBL/GenBank/DDBJ whole genome shotgun (WGS) entry which is preliminary data.</text>
</comment>
<feature type="compositionally biased region" description="Basic and acidic residues" evidence="7">
    <location>
        <begin position="853"/>
        <end position="873"/>
    </location>
</feature>
<feature type="region of interest" description="Disordered" evidence="7">
    <location>
        <begin position="1175"/>
        <end position="1247"/>
    </location>
</feature>
<feature type="region of interest" description="Disordered" evidence="7">
    <location>
        <begin position="648"/>
        <end position="726"/>
    </location>
</feature>
<feature type="compositionally biased region" description="Basic and acidic residues" evidence="7">
    <location>
        <begin position="1237"/>
        <end position="1247"/>
    </location>
</feature>
<dbReference type="Pfam" id="PF09457">
    <property type="entry name" value="RBD-FIP"/>
    <property type="match status" value="1"/>
</dbReference>
<dbReference type="SMART" id="SM00239">
    <property type="entry name" value="C2"/>
    <property type="match status" value="1"/>
</dbReference>
<accession>A0AA97N9P0</accession>
<dbReference type="FunFam" id="1.20.5.2440:FF:000004">
    <property type="entry name" value="rab11 family-interacting protein 5 isoform X2"/>
    <property type="match status" value="1"/>
</dbReference>
<dbReference type="Gene3D" id="1.20.5.2440">
    <property type="match status" value="1"/>
</dbReference>
<reference evidence="10" key="1">
    <citation type="submission" date="2022-12" db="EMBL/GenBank/DDBJ databases">
        <title>Bird 10,000 Genomes (B10K) Project - Family phase.</title>
        <authorList>
            <person name="Zhang G."/>
        </authorList>
    </citation>
    <scope>NUCLEOTIDE SEQUENCE</scope>
    <source>
        <strain evidence="10">B10K-CU-030-46</strain>
        <tissue evidence="10">Muscle</tissue>
    </source>
</reference>
<feature type="compositionally biased region" description="Pro residues" evidence="7">
    <location>
        <begin position="326"/>
        <end position="338"/>
    </location>
</feature>
<dbReference type="GO" id="GO:0005769">
    <property type="term" value="C:early endosome"/>
    <property type="evidence" value="ECO:0007669"/>
    <property type="project" value="TreeGrafter"/>
</dbReference>
<evidence type="ECO:0000256" key="4">
    <source>
        <dbReference type="ARBA" id="ARBA00022753"/>
    </source>
</evidence>
<dbReference type="Pfam" id="PF00168">
    <property type="entry name" value="C2"/>
    <property type="match status" value="1"/>
</dbReference>
<evidence type="ECO:0000259" key="8">
    <source>
        <dbReference type="PROSITE" id="PS50004"/>
    </source>
</evidence>
<evidence type="ECO:0000259" key="9">
    <source>
        <dbReference type="PROSITE" id="PS51511"/>
    </source>
</evidence>
<keyword evidence="11" id="KW-1185">Reference proteome</keyword>
<sequence>WLPTHVQVTVVRARGLRCKGGGGGGGKGKAGGSDAYTVIQLGREKYSTSVAEKSGGSPEWREECAFELPPEPGPLAGLVLTVMHRALVGMDRFLGQALVPLEPARQRGREPDERWHKLHSKAGKKEKERGEILVSIQFTRNNLTASMFDLSVKDKPRSPFGKLKDKVTGKKKYDLESASAIIPSSVGALDMEEDYELGGKKSKVKGFFLKNKLRKSSLTQSNTSLGSDSTISSASLSLAANVPEVTKSPSRHSSLSTERSVKDLLPSPKLTHKRALSDDVSQVSPALEPKAIHSLKPKNDPVSRSSLCINGSHVYGDEPAPRSPGGIPPGSAPLPVPAGPRRQDEGFGFTPLHPDPHEGPWGLGSLERAQQRDEPRFIPSPPSLALQEELKVSTKAVTLSNHLGRARMEESSRLENKPTQAAAPLVFSTEPAKDRQPEDTRKEDKKAKGGFFHHGGTRSDAGGKGQGDKGGTPVHAPGEERSKNSGWFGSKEPKESPQKPSLEVSPQVETSSDAPSHFAPCSPGPRPAAHPASMPSANLPPAPGDSQAGCLSPTNPFLNSLQSNPFFEDLLADQVLNSPSPTHFLSSVPPGPHASPEPPPAATSPAAPPPPSEWDDTFDAFATSRLKPERKKENFFASVAAEGMAFIDDPDAASPAERPAEPPCQKGTKAAGTNGWMTIATETAPDPSESTQSLAEERTAPEGAFGPRPPFLGEGQSSSRVLPRSSFGPKLAPAAVPGSTVVAVPPRVLGDVAARRFPEPGPEPRGGPEGAFDIRTSVFRLQASMRLEASDSLLKLSSDIRERHVVLSPWTGPQGWEEPVAGPAVPPPKPPRWFAATGAGGDGEDGEAAGPQRGKEEPWEDTEGPRAEMELPRSRGSSEPSVPASPILPALGSWSQPRLSPLAGATDSAKWETASKQEPFPEELSMSGLDPPSKLDLGQSEMFWTALEEPEAADHPNPQPQRSERGESPSQPEPVGDDGEGRAGEQPEPCAPPEEAEQGSEPEGPWHSPESRIDFKKADFWKPDRAEERHTQEASALRNPFTLALSPNSPSNPFVEKPPAPLPVQAVLPEKLEQGELSFSSLREEALGQGLQPTNAPGNALGRPPFLHVSQPLAFSTPFLVAATNPEPFGPPCPAPVPAGVPASRRAAAQPCPWPQPGDTRAAALLVLPRETQPAEKPLCQQTTSPHPVKPLSAVQEGSSERKQQHRSSLTSALSNGLERLKTVTTSSVQPLAPASHPDKTDSKLKDPTLLDQSAKYYHLTHDELIQLLLQKEVELSKKEEHIQELENYIDQLLVRIMEQSPTLLQIPLGEGKAK</sequence>
<proteinExistence type="predicted"/>
<feature type="compositionally biased region" description="Basic and acidic residues" evidence="7">
    <location>
        <begin position="431"/>
        <end position="447"/>
    </location>
</feature>
<dbReference type="GO" id="GO:0031267">
    <property type="term" value="F:small GTPase binding"/>
    <property type="evidence" value="ECO:0007669"/>
    <property type="project" value="InterPro"/>
</dbReference>
<dbReference type="EMBL" id="VWPS01000415">
    <property type="protein sequence ID" value="NXE96731.1"/>
    <property type="molecule type" value="Genomic_DNA"/>
</dbReference>
<organism evidence="10">
    <name type="scientific">Menura novaehollandiae</name>
    <name type="common">superb lyrebird</name>
    <dbReference type="NCBI Taxonomy" id="47692"/>
    <lineage>
        <taxon>Eukaryota</taxon>
        <taxon>Metazoa</taxon>
        <taxon>Chordata</taxon>
        <taxon>Craniata</taxon>
        <taxon>Vertebrata</taxon>
        <taxon>Euteleostomi</taxon>
        <taxon>Archelosauria</taxon>
        <taxon>Archosauria</taxon>
        <taxon>Dinosauria</taxon>
        <taxon>Saurischia</taxon>
        <taxon>Theropoda</taxon>
        <taxon>Coelurosauria</taxon>
        <taxon>Aves</taxon>
        <taxon>Neognathae</taxon>
        <taxon>Neoaves</taxon>
        <taxon>Telluraves</taxon>
        <taxon>Australaves</taxon>
        <taxon>Passeriformes</taxon>
        <taxon>Menuridae</taxon>
        <taxon>Menura</taxon>
    </lineage>
</organism>
<evidence type="ECO:0000256" key="3">
    <source>
        <dbReference type="ARBA" id="ARBA00022553"/>
    </source>
</evidence>
<feature type="domain" description="FIP-RBD" evidence="9">
    <location>
        <begin position="1246"/>
        <end position="1308"/>
    </location>
</feature>
<keyword evidence="4" id="KW-0967">Endosome</keyword>
<keyword evidence="3" id="KW-0597">Phosphoprotein</keyword>
<evidence type="ECO:0000256" key="7">
    <source>
        <dbReference type="SAM" id="MobiDB-lite"/>
    </source>
</evidence>
<feature type="non-terminal residue" evidence="10">
    <location>
        <position position="1315"/>
    </location>
</feature>
<feature type="compositionally biased region" description="Basic and acidic residues" evidence="7">
    <location>
        <begin position="1009"/>
        <end position="1032"/>
    </location>
</feature>
<feature type="non-terminal residue" evidence="10">
    <location>
        <position position="1"/>
    </location>
</feature>
<dbReference type="GO" id="GO:0015031">
    <property type="term" value="P:protein transport"/>
    <property type="evidence" value="ECO:0007669"/>
    <property type="project" value="UniProtKB-KW"/>
</dbReference>
<name>A0AA97N9P0_9PASS</name>
<comment type="subcellular location">
    <subcellularLocation>
        <location evidence="1">Recycling endosome</location>
    </subcellularLocation>
</comment>
<feature type="region of interest" description="Disordered" evidence="7">
    <location>
        <begin position="809"/>
        <end position="1060"/>
    </location>
</feature>
<feature type="region of interest" description="Disordered" evidence="7">
    <location>
        <begin position="403"/>
        <end position="617"/>
    </location>
</feature>
<dbReference type="SUPFAM" id="SSF144270">
    <property type="entry name" value="Eferin C-derminal domain-like"/>
    <property type="match status" value="1"/>
</dbReference>
<dbReference type="InterPro" id="IPR035892">
    <property type="entry name" value="C2_domain_sf"/>
</dbReference>
<dbReference type="GO" id="GO:0055037">
    <property type="term" value="C:recycling endosome"/>
    <property type="evidence" value="ECO:0007669"/>
    <property type="project" value="UniProtKB-SubCell"/>
</dbReference>
<feature type="region of interest" description="Disordered" evidence="7">
    <location>
        <begin position="242"/>
        <end position="364"/>
    </location>
</feature>